<dbReference type="PANTHER" id="PTHR48043">
    <property type="entry name" value="EG:EG0003.4 PROTEIN-RELATED"/>
    <property type="match status" value="1"/>
</dbReference>
<keyword evidence="1" id="KW-0328">Glycosyltransferase</keyword>
<dbReference type="PANTHER" id="PTHR48043:SF145">
    <property type="entry name" value="FI06409P-RELATED"/>
    <property type="match status" value="1"/>
</dbReference>
<sequence length="560" mass="63414">MEESRETILLVCGTGGFTHAAPVLELGRVLSQRGHRIELATHRGQEKWVATEYYGFISRVHTMGDAMDPEDEAAYYLDMQKCDPRKSYLDYFRPKFTVDAFWPSDYAHLKDIVASSRPDMIVADFFVDAVRDIHYLTGIPVAMVWPQMPYGMVGARHIPGVPGFQIDALSGEHASVWTRLRAELRPLRAITAIVPYLRYVWGMRRAQGVNYLLPVTGKPDYLTLVNSFWGLETPKDLPPLLNAVGPILADEYPPLDDSLEAFFACHHRVVYVSFGTHIQLQPDHLDQFLAAFGELFREALIDGVIWAASEAQQNLFSPEHLVDLGTRSVPVRDLLENRDRSWFFTPFAPQRAILERPETIMFVTHGGGSSVNEAVFHGKRMLGLGFFFDQPLNCLRIQEAGVGLALDKADFTTGEVVDKCRRILLDKDGSFAQDVQRMKHIARASSRKKYYAADLIEEVMYDYKFSLHPPVRSREDGQADAVKRRRRPMHLQTADVRMSLWRARNWDLRAIGTFTVLSCVGLGCYAYIHLVKGGVGLRVGWGRALLLKMILPTPVVAYIR</sequence>
<reference evidence="3 4" key="1">
    <citation type="submission" date="2018-08" db="EMBL/GenBank/DDBJ databases">
        <title>Draft genome of the lignicolous fungus Coniochaeta pulveracea.</title>
        <authorList>
            <person name="Borstlap C.J."/>
            <person name="De Witt R.N."/>
            <person name="Botha A."/>
            <person name="Volschenk H."/>
        </authorList>
    </citation>
    <scope>NUCLEOTIDE SEQUENCE [LARGE SCALE GENOMIC DNA]</scope>
    <source>
        <strain evidence="3 4">CAB683</strain>
    </source>
</reference>
<comment type="caution">
    <text evidence="3">The sequence shown here is derived from an EMBL/GenBank/DDBJ whole genome shotgun (WGS) entry which is preliminary data.</text>
</comment>
<evidence type="ECO:0000313" key="3">
    <source>
        <dbReference type="EMBL" id="RKU42016.1"/>
    </source>
</evidence>
<protein>
    <recommendedName>
        <fullName evidence="5">UDP-glycosyltransferases domain-containing protein</fullName>
    </recommendedName>
</protein>
<dbReference type="EMBL" id="QVQW01000063">
    <property type="protein sequence ID" value="RKU42016.1"/>
    <property type="molecule type" value="Genomic_DNA"/>
</dbReference>
<keyword evidence="2" id="KW-0808">Transferase</keyword>
<proteinExistence type="predicted"/>
<evidence type="ECO:0000256" key="2">
    <source>
        <dbReference type="ARBA" id="ARBA00022679"/>
    </source>
</evidence>
<gene>
    <name evidence="3" type="ORF">DL546_004776</name>
</gene>
<dbReference type="Pfam" id="PF00201">
    <property type="entry name" value="UDPGT"/>
    <property type="match status" value="1"/>
</dbReference>
<dbReference type="Proteomes" id="UP000275385">
    <property type="component" value="Unassembled WGS sequence"/>
</dbReference>
<dbReference type="GO" id="GO:0008194">
    <property type="term" value="F:UDP-glycosyltransferase activity"/>
    <property type="evidence" value="ECO:0007669"/>
    <property type="project" value="InterPro"/>
</dbReference>
<accession>A0A420Y2A5</accession>
<evidence type="ECO:0000313" key="4">
    <source>
        <dbReference type="Proteomes" id="UP000275385"/>
    </source>
</evidence>
<dbReference type="Gene3D" id="3.40.50.2000">
    <property type="entry name" value="Glycogen Phosphorylase B"/>
    <property type="match status" value="2"/>
</dbReference>
<evidence type="ECO:0000256" key="1">
    <source>
        <dbReference type="ARBA" id="ARBA00022676"/>
    </source>
</evidence>
<organism evidence="3 4">
    <name type="scientific">Coniochaeta pulveracea</name>
    <dbReference type="NCBI Taxonomy" id="177199"/>
    <lineage>
        <taxon>Eukaryota</taxon>
        <taxon>Fungi</taxon>
        <taxon>Dikarya</taxon>
        <taxon>Ascomycota</taxon>
        <taxon>Pezizomycotina</taxon>
        <taxon>Sordariomycetes</taxon>
        <taxon>Sordariomycetidae</taxon>
        <taxon>Coniochaetales</taxon>
        <taxon>Coniochaetaceae</taxon>
        <taxon>Coniochaeta</taxon>
    </lineage>
</organism>
<dbReference type="AlphaFoldDB" id="A0A420Y2A5"/>
<dbReference type="CDD" id="cd03784">
    <property type="entry name" value="GT1_Gtf-like"/>
    <property type="match status" value="1"/>
</dbReference>
<dbReference type="SUPFAM" id="SSF53756">
    <property type="entry name" value="UDP-Glycosyltransferase/glycogen phosphorylase"/>
    <property type="match status" value="1"/>
</dbReference>
<dbReference type="InterPro" id="IPR002213">
    <property type="entry name" value="UDP_glucos_trans"/>
</dbReference>
<evidence type="ECO:0008006" key="5">
    <source>
        <dbReference type="Google" id="ProtNLM"/>
    </source>
</evidence>
<dbReference type="OrthoDB" id="5835829at2759"/>
<dbReference type="InterPro" id="IPR050271">
    <property type="entry name" value="UDP-glycosyltransferase"/>
</dbReference>
<dbReference type="STRING" id="177199.A0A420Y2A5"/>
<name>A0A420Y2A5_9PEZI</name>
<keyword evidence="4" id="KW-1185">Reference proteome</keyword>